<proteinExistence type="predicted"/>
<keyword evidence="1" id="KW-0812">Transmembrane</keyword>
<feature type="domain" description="DUF2231" evidence="2">
    <location>
        <begin position="19"/>
        <end position="182"/>
    </location>
</feature>
<comment type="caution">
    <text evidence="3">The sequence shown here is derived from an EMBL/GenBank/DDBJ whole genome shotgun (WGS) entry which is preliminary data.</text>
</comment>
<name>A0A8K0JLL2_9TREE</name>
<dbReference type="Pfam" id="PF09990">
    <property type="entry name" value="DUF2231"/>
    <property type="match status" value="1"/>
</dbReference>
<protein>
    <recommendedName>
        <fullName evidence="2">DUF2231 domain-containing protein</fullName>
    </recommendedName>
</protein>
<evidence type="ECO:0000313" key="4">
    <source>
        <dbReference type="Proteomes" id="UP000812966"/>
    </source>
</evidence>
<evidence type="ECO:0000259" key="2">
    <source>
        <dbReference type="Pfam" id="PF09990"/>
    </source>
</evidence>
<keyword evidence="1" id="KW-1133">Transmembrane helix</keyword>
<feature type="transmembrane region" description="Helical" evidence="1">
    <location>
        <begin position="67"/>
        <end position="91"/>
    </location>
</feature>
<keyword evidence="4" id="KW-1185">Reference proteome</keyword>
<dbReference type="AlphaFoldDB" id="A0A8K0JLL2"/>
<keyword evidence="1" id="KW-0472">Membrane</keyword>
<sequence length="203" mass="22232">MGIMSLYHDICLGNVFGSGHPIHPITVHYPLTTLMAAYGIDMTVHSRPYLPRLLTSLLPSTPVLAQVAYYSNAAGLIFMAPALITGFHEFYEIYKHLGTKRVEDGVVLQSYPQRTFNVAAIHGVLNALTGAYSLYLWRARKNVPGHMSTPRQGLASGLVLGSLIFSAALGGKLVYDYGIGVQRQGSAIEDKKAMWKDLSRHAE</sequence>
<dbReference type="Proteomes" id="UP000812966">
    <property type="component" value="Unassembled WGS sequence"/>
</dbReference>
<accession>A0A8K0JLL2</accession>
<evidence type="ECO:0000313" key="3">
    <source>
        <dbReference type="EMBL" id="KAG7528929.1"/>
    </source>
</evidence>
<feature type="transmembrane region" description="Helical" evidence="1">
    <location>
        <begin position="155"/>
        <end position="175"/>
    </location>
</feature>
<evidence type="ECO:0000256" key="1">
    <source>
        <dbReference type="SAM" id="Phobius"/>
    </source>
</evidence>
<organism evidence="3 4">
    <name type="scientific">Filobasidium floriforme</name>
    <dbReference type="NCBI Taxonomy" id="5210"/>
    <lineage>
        <taxon>Eukaryota</taxon>
        <taxon>Fungi</taxon>
        <taxon>Dikarya</taxon>
        <taxon>Basidiomycota</taxon>
        <taxon>Agaricomycotina</taxon>
        <taxon>Tremellomycetes</taxon>
        <taxon>Filobasidiales</taxon>
        <taxon>Filobasidiaceae</taxon>
        <taxon>Filobasidium</taxon>
    </lineage>
</organism>
<gene>
    <name evidence="3" type="ORF">FFLO_05886</name>
</gene>
<feature type="transmembrane region" description="Helical" evidence="1">
    <location>
        <begin position="116"/>
        <end position="135"/>
    </location>
</feature>
<dbReference type="OrthoDB" id="2580011at2759"/>
<dbReference type="InterPro" id="IPR019251">
    <property type="entry name" value="DUF2231_TM"/>
</dbReference>
<dbReference type="EMBL" id="JABELV010000163">
    <property type="protein sequence ID" value="KAG7528929.1"/>
    <property type="molecule type" value="Genomic_DNA"/>
</dbReference>
<reference evidence="3" key="1">
    <citation type="submission" date="2020-04" db="EMBL/GenBank/DDBJ databases">
        <title>Analysis of mating type loci in Filobasidium floriforme.</title>
        <authorList>
            <person name="Nowrousian M."/>
        </authorList>
    </citation>
    <scope>NUCLEOTIDE SEQUENCE</scope>
    <source>
        <strain evidence="3">CBS 6242</strain>
    </source>
</reference>